<accession>A0A6A6FZC1</accession>
<feature type="compositionally biased region" description="Basic residues" evidence="1">
    <location>
        <begin position="1"/>
        <end position="11"/>
    </location>
</feature>
<sequence length="147" mass="15772">MALRSEKKRFIRAGPPRSQTASRSTSNTVISSMKPFPISRSSGTTSTCSLPNHPDPRPRYHPGSTISHMALTARQSQPTSSCPDLECLNISPALTSLNSDRHTSPCQQNSHHLGQLSGQVAISIGLTHATTPVQPSSIRGQHRAPCP</sequence>
<dbReference type="AlphaFoldDB" id="A0A6A6FZC1"/>
<evidence type="ECO:0000313" key="3">
    <source>
        <dbReference type="Proteomes" id="UP000799538"/>
    </source>
</evidence>
<reference evidence="3" key="1">
    <citation type="journal article" date="2020" name="Stud. Mycol.">
        <title>101 Dothideomycetes genomes: A test case for predicting lifestyles and emergence of pathogens.</title>
        <authorList>
            <person name="Haridas S."/>
            <person name="Albert R."/>
            <person name="Binder M."/>
            <person name="Bloem J."/>
            <person name="LaButti K."/>
            <person name="Salamov A."/>
            <person name="Andreopoulos B."/>
            <person name="Baker S."/>
            <person name="Barry K."/>
            <person name="Bills G."/>
            <person name="Bluhm B."/>
            <person name="Cannon C."/>
            <person name="Castanera R."/>
            <person name="Culley D."/>
            <person name="Daum C."/>
            <person name="Ezra D."/>
            <person name="Gonzalez J."/>
            <person name="Henrissat B."/>
            <person name="Kuo A."/>
            <person name="Liang C."/>
            <person name="Lipzen A."/>
            <person name="Lutzoni F."/>
            <person name="Magnuson J."/>
            <person name="Mondo S."/>
            <person name="Nolan M."/>
            <person name="Ohm R."/>
            <person name="Pangilinan J."/>
            <person name="Park H.-J."/>
            <person name="Ramirez L."/>
            <person name="Alfaro M."/>
            <person name="Sun H."/>
            <person name="Tritt A."/>
            <person name="Yoshinaga Y."/>
            <person name="Zwiers L.-H."/>
            <person name="Turgeon B."/>
            <person name="Goodwin S."/>
            <person name="Spatafora J."/>
            <person name="Crous P."/>
            <person name="Grigoriev I."/>
        </authorList>
    </citation>
    <scope>NUCLEOTIDE SEQUENCE [LARGE SCALE GENOMIC DNA]</scope>
    <source>
        <strain evidence="3">CECT 20119</strain>
    </source>
</reference>
<protein>
    <submittedName>
        <fullName evidence="2">Uncharacterized protein</fullName>
    </submittedName>
</protein>
<evidence type="ECO:0000256" key="1">
    <source>
        <dbReference type="SAM" id="MobiDB-lite"/>
    </source>
</evidence>
<name>A0A6A6FZC1_9PEZI</name>
<dbReference type="EMBL" id="ML992526">
    <property type="protein sequence ID" value="KAF2218852.1"/>
    <property type="molecule type" value="Genomic_DNA"/>
</dbReference>
<gene>
    <name evidence="2" type="ORF">BDZ85DRAFT_63311</name>
</gene>
<keyword evidence="3" id="KW-1185">Reference proteome</keyword>
<dbReference type="Proteomes" id="UP000799538">
    <property type="component" value="Unassembled WGS sequence"/>
</dbReference>
<feature type="compositionally biased region" description="Polar residues" evidence="1">
    <location>
        <begin position="39"/>
        <end position="50"/>
    </location>
</feature>
<feature type="region of interest" description="Disordered" evidence="1">
    <location>
        <begin position="1"/>
        <end position="64"/>
    </location>
</feature>
<evidence type="ECO:0000313" key="2">
    <source>
        <dbReference type="EMBL" id="KAF2218852.1"/>
    </source>
</evidence>
<feature type="compositionally biased region" description="Polar residues" evidence="1">
    <location>
        <begin position="17"/>
        <end position="31"/>
    </location>
</feature>
<proteinExistence type="predicted"/>
<organism evidence="2 3">
    <name type="scientific">Elsinoe ampelina</name>
    <dbReference type="NCBI Taxonomy" id="302913"/>
    <lineage>
        <taxon>Eukaryota</taxon>
        <taxon>Fungi</taxon>
        <taxon>Dikarya</taxon>
        <taxon>Ascomycota</taxon>
        <taxon>Pezizomycotina</taxon>
        <taxon>Dothideomycetes</taxon>
        <taxon>Dothideomycetidae</taxon>
        <taxon>Myriangiales</taxon>
        <taxon>Elsinoaceae</taxon>
        <taxon>Elsinoe</taxon>
    </lineage>
</organism>